<reference evidence="6" key="1">
    <citation type="submission" date="2021-03" db="EMBL/GenBank/DDBJ databases">
        <title>Alkalibacter marinus sp. nov., isolated from tidal flat sediment.</title>
        <authorList>
            <person name="Namirimu T."/>
            <person name="Yang J.-A."/>
            <person name="Yang S.-H."/>
            <person name="Kim Y.-J."/>
            <person name="Kwon K.K."/>
        </authorList>
    </citation>
    <scope>NUCLEOTIDE SEQUENCE</scope>
    <source>
        <strain evidence="6">ES005</strain>
    </source>
</reference>
<dbReference type="EMBL" id="CP071444">
    <property type="protein sequence ID" value="QSX09603.1"/>
    <property type="molecule type" value="Genomic_DNA"/>
</dbReference>
<dbReference type="GO" id="GO:0016787">
    <property type="term" value="F:hydrolase activity"/>
    <property type="evidence" value="ECO:0007669"/>
    <property type="project" value="UniProtKB-KW"/>
</dbReference>
<dbReference type="PANTHER" id="PTHR31609">
    <property type="entry name" value="YDJC DEACETYLASE FAMILY MEMBER"/>
    <property type="match status" value="1"/>
</dbReference>
<organism evidence="6 7">
    <name type="scientific">Alkalibacter rhizosphaerae</name>
    <dbReference type="NCBI Taxonomy" id="2815577"/>
    <lineage>
        <taxon>Bacteria</taxon>
        <taxon>Bacillati</taxon>
        <taxon>Bacillota</taxon>
        <taxon>Clostridia</taxon>
        <taxon>Eubacteriales</taxon>
        <taxon>Eubacteriaceae</taxon>
        <taxon>Alkalibacter</taxon>
    </lineage>
</organism>
<protein>
    <submittedName>
        <fullName evidence="6">ChbG/HpnK family deacetylase</fullName>
    </submittedName>
</protein>
<evidence type="ECO:0000256" key="2">
    <source>
        <dbReference type="ARBA" id="ARBA00022723"/>
    </source>
</evidence>
<dbReference type="InterPro" id="IPR011330">
    <property type="entry name" value="Glyco_hydro/deAcase_b/a-brl"/>
</dbReference>
<dbReference type="SUPFAM" id="SSF88713">
    <property type="entry name" value="Glycoside hydrolase/deacetylase"/>
    <property type="match status" value="1"/>
</dbReference>
<evidence type="ECO:0000313" key="7">
    <source>
        <dbReference type="Proteomes" id="UP000663499"/>
    </source>
</evidence>
<evidence type="ECO:0000256" key="5">
    <source>
        <dbReference type="ARBA" id="ARBA00023277"/>
    </source>
</evidence>
<dbReference type="InterPro" id="IPR006879">
    <property type="entry name" value="YdjC-like"/>
</dbReference>
<sequence>MKNLLITADDFGMCQIVDQAILDLIELGMITTTNVITNMETLKNSALLKEKYPRISVGIHWNVSTGKPTCRPEKVSTLLNENGDFYDGDRFKRRISKGLIQPAQLREEMIRQYELFREYCGEADYWNVHENTVLCRKAYRIFSDVAGELGIRRTRNYQRVYLDLEVLHGLRRAREMLVRRYMDLWYGQVIKRRFSMPEGRIIAFGEKSKTNLPKLMDALQHSPKQNIELVVHPSTGGSHPLFGDMNTQRLKEYEFFKDPNTIEALQKSFHLIGFHDLDEGDE</sequence>
<gene>
    <name evidence="6" type="ORF">J0B03_05970</name>
</gene>
<dbReference type="GO" id="GO:0019213">
    <property type="term" value="F:deacetylase activity"/>
    <property type="evidence" value="ECO:0007669"/>
    <property type="project" value="TreeGrafter"/>
</dbReference>
<keyword evidence="2" id="KW-0479">Metal-binding</keyword>
<dbReference type="Pfam" id="PF04794">
    <property type="entry name" value="YdjC"/>
    <property type="match status" value="1"/>
</dbReference>
<evidence type="ECO:0000256" key="1">
    <source>
        <dbReference type="ARBA" id="ARBA00001946"/>
    </source>
</evidence>
<dbReference type="RefSeq" id="WP_207300934.1">
    <property type="nucleotide sequence ID" value="NZ_CP071444.1"/>
</dbReference>
<dbReference type="GO" id="GO:0005975">
    <property type="term" value="P:carbohydrate metabolic process"/>
    <property type="evidence" value="ECO:0007669"/>
    <property type="project" value="InterPro"/>
</dbReference>
<dbReference type="GO" id="GO:0046872">
    <property type="term" value="F:metal ion binding"/>
    <property type="evidence" value="ECO:0007669"/>
    <property type="project" value="UniProtKB-KW"/>
</dbReference>
<dbReference type="Gene3D" id="3.20.20.370">
    <property type="entry name" value="Glycoside hydrolase/deacetylase"/>
    <property type="match status" value="1"/>
</dbReference>
<dbReference type="Proteomes" id="UP000663499">
    <property type="component" value="Chromosome"/>
</dbReference>
<dbReference type="KEGG" id="alka:J0B03_05970"/>
<accession>A0A974XJK6</accession>
<keyword evidence="4" id="KW-0460">Magnesium</keyword>
<proteinExistence type="predicted"/>
<keyword evidence="3" id="KW-0378">Hydrolase</keyword>
<evidence type="ECO:0000256" key="3">
    <source>
        <dbReference type="ARBA" id="ARBA00022801"/>
    </source>
</evidence>
<dbReference type="PANTHER" id="PTHR31609:SF1">
    <property type="entry name" value="CARBOHYDRATE DEACETYLASE"/>
    <property type="match status" value="1"/>
</dbReference>
<evidence type="ECO:0000313" key="6">
    <source>
        <dbReference type="EMBL" id="QSX09603.1"/>
    </source>
</evidence>
<keyword evidence="7" id="KW-1185">Reference proteome</keyword>
<comment type="cofactor">
    <cofactor evidence="1">
        <name>Mg(2+)</name>
        <dbReference type="ChEBI" id="CHEBI:18420"/>
    </cofactor>
</comment>
<dbReference type="AlphaFoldDB" id="A0A974XJK6"/>
<name>A0A974XJK6_9FIRM</name>
<keyword evidence="5" id="KW-0119">Carbohydrate metabolism</keyword>
<evidence type="ECO:0000256" key="4">
    <source>
        <dbReference type="ARBA" id="ARBA00022842"/>
    </source>
</evidence>